<dbReference type="Pfam" id="PF18419">
    <property type="entry name" value="ATP-grasp_6"/>
    <property type="match status" value="1"/>
</dbReference>
<comment type="pathway">
    <text evidence="3 13">Sulfur metabolism; glutathione biosynthesis; glutathione from L-cysteine and L-glutamate: step 1/2.</text>
</comment>
<dbReference type="Pfam" id="PF04262">
    <property type="entry name" value="Glu_cys_ligase"/>
    <property type="match status" value="1"/>
</dbReference>
<evidence type="ECO:0000256" key="1">
    <source>
        <dbReference type="ARBA" id="ARBA00001936"/>
    </source>
</evidence>
<gene>
    <name evidence="13 15" type="primary">gshAB</name>
    <name evidence="13" type="synonym">gshF</name>
    <name evidence="15" type="ORF">CLOSAC_18340</name>
</gene>
<proteinExistence type="inferred from homology"/>
<evidence type="ECO:0000313" key="15">
    <source>
        <dbReference type="EMBL" id="OOM13748.1"/>
    </source>
</evidence>
<comment type="catalytic activity">
    <reaction evidence="13">
        <text>gamma-L-glutamyl-L-cysteine + glycine + ATP = glutathione + ADP + phosphate + H(+)</text>
        <dbReference type="Rhea" id="RHEA:13557"/>
        <dbReference type="ChEBI" id="CHEBI:15378"/>
        <dbReference type="ChEBI" id="CHEBI:30616"/>
        <dbReference type="ChEBI" id="CHEBI:43474"/>
        <dbReference type="ChEBI" id="CHEBI:57305"/>
        <dbReference type="ChEBI" id="CHEBI:57925"/>
        <dbReference type="ChEBI" id="CHEBI:58173"/>
        <dbReference type="ChEBI" id="CHEBI:456216"/>
        <dbReference type="EC" id="6.3.2.3"/>
    </reaction>
</comment>
<dbReference type="InterPro" id="IPR006335">
    <property type="entry name" value="Glut_biosynth"/>
</dbReference>
<dbReference type="Gene3D" id="3.30.590.20">
    <property type="match status" value="1"/>
</dbReference>
<protein>
    <recommendedName>
        <fullName evidence="13">Glutathione biosynthesis bifunctional protein GshAB</fullName>
    </recommendedName>
    <alternativeName>
        <fullName evidence="13">Gamma-GCS-GS</fullName>
        <shortName evidence="13">GCS-GS</shortName>
    </alternativeName>
    <domain>
        <recommendedName>
            <fullName evidence="13">Glutamate--cysteine ligase</fullName>
            <ecNumber evidence="13">6.3.2.2</ecNumber>
        </recommendedName>
        <alternativeName>
            <fullName evidence="13">Gamma-ECS</fullName>
            <shortName evidence="13">GCS</shortName>
        </alternativeName>
        <alternativeName>
            <fullName evidence="13">Gamma-glutamylcysteine synthetase</fullName>
        </alternativeName>
    </domain>
    <domain>
        <recommendedName>
            <fullName evidence="13">Glutathione synthetase</fullName>
            <ecNumber evidence="13">6.3.2.3</ecNumber>
        </recommendedName>
        <alternativeName>
            <fullName evidence="13">GSH synthetase</fullName>
            <shortName evidence="13">GS</shortName>
            <shortName evidence="13">GSH-S</shortName>
            <shortName evidence="13">GSHase</shortName>
        </alternativeName>
        <alternativeName>
            <fullName evidence="13">Glutathione synthase</fullName>
        </alternativeName>
    </domain>
</protein>
<keyword evidence="10" id="KW-0464">Manganese</keyword>
<comment type="subunit">
    <text evidence="13">Monomer.</text>
</comment>
<feature type="domain" description="ATP-grasp" evidence="14">
    <location>
        <begin position="526"/>
        <end position="780"/>
    </location>
</feature>
<dbReference type="GO" id="GO:0004357">
    <property type="term" value="F:glutamate-cysteine ligase activity"/>
    <property type="evidence" value="ECO:0007669"/>
    <property type="project" value="UniProtKB-UniRule"/>
</dbReference>
<evidence type="ECO:0000256" key="13">
    <source>
        <dbReference type="HAMAP-Rule" id="MF_00782"/>
    </source>
</evidence>
<keyword evidence="11 13" id="KW-0511">Multifunctional enzyme</keyword>
<dbReference type="Proteomes" id="UP000191154">
    <property type="component" value="Unassembled WGS sequence"/>
</dbReference>
<evidence type="ECO:0000256" key="9">
    <source>
        <dbReference type="ARBA" id="ARBA00022842"/>
    </source>
</evidence>
<dbReference type="GO" id="GO:0046872">
    <property type="term" value="F:metal ion binding"/>
    <property type="evidence" value="ECO:0007669"/>
    <property type="project" value="UniProtKB-KW"/>
</dbReference>
<dbReference type="HAMAP" id="MF_00782">
    <property type="entry name" value="Glut_biosynth"/>
    <property type="match status" value="1"/>
</dbReference>
<dbReference type="EC" id="6.3.2.2" evidence="13"/>
<keyword evidence="9" id="KW-0460">Magnesium</keyword>
<dbReference type="NCBIfam" id="NF002688">
    <property type="entry name" value="PRK02471.1"/>
    <property type="match status" value="1"/>
</dbReference>
<dbReference type="PROSITE" id="PS50975">
    <property type="entry name" value="ATP_GRASP"/>
    <property type="match status" value="1"/>
</dbReference>
<evidence type="ECO:0000256" key="7">
    <source>
        <dbReference type="ARBA" id="ARBA00022741"/>
    </source>
</evidence>
<feature type="region of interest" description="Glutamate--cysteine ligase" evidence="13">
    <location>
        <begin position="1"/>
        <end position="364"/>
    </location>
</feature>
<dbReference type="InterPro" id="IPR040657">
    <property type="entry name" value="GshAB_ATP-grasp"/>
</dbReference>
<dbReference type="AlphaFoldDB" id="A0A1S8NBK5"/>
<evidence type="ECO:0000256" key="2">
    <source>
        <dbReference type="ARBA" id="ARBA00001946"/>
    </source>
</evidence>
<organism evidence="15 16">
    <name type="scientific">Clostridium saccharobutylicum</name>
    <dbReference type="NCBI Taxonomy" id="169679"/>
    <lineage>
        <taxon>Bacteria</taxon>
        <taxon>Bacillati</taxon>
        <taxon>Bacillota</taxon>
        <taxon>Clostridia</taxon>
        <taxon>Eubacteriales</taxon>
        <taxon>Clostridiaceae</taxon>
        <taxon>Clostridium</taxon>
    </lineage>
</organism>
<dbReference type="PANTHER" id="PTHR38761">
    <property type="entry name" value="GLUTAMATE--CYSTEINE LIGASE"/>
    <property type="match status" value="1"/>
</dbReference>
<evidence type="ECO:0000256" key="8">
    <source>
        <dbReference type="ARBA" id="ARBA00022840"/>
    </source>
</evidence>
<keyword evidence="5 13" id="KW-0317">Glutathione biosynthesis</keyword>
<accession>A0A1S8NBK5</accession>
<comment type="similarity">
    <text evidence="13">In the N-terminal section; belongs to the glutamate--cysteine ligase type 1 family. Type 2 subfamily.</text>
</comment>
<evidence type="ECO:0000256" key="11">
    <source>
        <dbReference type="ARBA" id="ARBA00023268"/>
    </source>
</evidence>
<keyword evidence="6" id="KW-0479">Metal-binding</keyword>
<dbReference type="GO" id="GO:0005524">
    <property type="term" value="F:ATP binding"/>
    <property type="evidence" value="ECO:0007669"/>
    <property type="project" value="UniProtKB-UniRule"/>
</dbReference>
<comment type="function">
    <text evidence="13">Synthesizes glutathione from L-glutamate and L-cysteine via gamma-L-glutamyl-L-cysteine.</text>
</comment>
<dbReference type="InterPro" id="IPR013651">
    <property type="entry name" value="ATP-grasp_RimK-type"/>
</dbReference>
<dbReference type="RefSeq" id="WP_077865141.1">
    <property type="nucleotide sequence ID" value="NZ_LZYZ01000003.1"/>
</dbReference>
<dbReference type="EC" id="6.3.2.3" evidence="13"/>
<dbReference type="Pfam" id="PF08443">
    <property type="entry name" value="RimK"/>
    <property type="match status" value="1"/>
</dbReference>
<name>A0A1S8NBK5_CLOSA</name>
<dbReference type="InterPro" id="IPR011761">
    <property type="entry name" value="ATP-grasp"/>
</dbReference>
<comment type="pathway">
    <text evidence="13">Sulfur metabolism; glutathione biosynthesis; glutathione from L-cysteine and L-glutamate: step 2/2.</text>
</comment>
<dbReference type="InterPro" id="IPR014746">
    <property type="entry name" value="Gln_synth/guanido_kin_cat_dom"/>
</dbReference>
<dbReference type="Gene3D" id="3.30.470.20">
    <property type="entry name" value="ATP-grasp fold, B domain"/>
    <property type="match status" value="2"/>
</dbReference>
<dbReference type="SUPFAM" id="SSF56059">
    <property type="entry name" value="Glutathione synthetase ATP-binding domain-like"/>
    <property type="match status" value="1"/>
</dbReference>
<dbReference type="UniPathway" id="UPA00142">
    <property type="reaction ID" value="UER00209"/>
</dbReference>
<dbReference type="GO" id="GO:0008716">
    <property type="term" value="F:D-alanine-D-alanine ligase activity"/>
    <property type="evidence" value="ECO:0007669"/>
    <property type="project" value="InterPro"/>
</dbReference>
<keyword evidence="7 13" id="KW-0547">Nucleotide-binding</keyword>
<comment type="cofactor">
    <cofactor evidence="2">
        <name>Mg(2+)</name>
        <dbReference type="ChEBI" id="CHEBI:18420"/>
    </cofactor>
</comment>
<dbReference type="InterPro" id="IPR011095">
    <property type="entry name" value="Dala_Dala_lig_C"/>
</dbReference>
<dbReference type="SUPFAM" id="SSF55931">
    <property type="entry name" value="Glutamine synthetase/guanido kinase"/>
    <property type="match status" value="1"/>
</dbReference>
<comment type="caution">
    <text evidence="15">The sequence shown here is derived from an EMBL/GenBank/DDBJ whole genome shotgun (WGS) entry which is preliminary data.</text>
</comment>
<dbReference type="Pfam" id="PF07478">
    <property type="entry name" value="Dala_Dala_lig_C"/>
    <property type="match status" value="1"/>
</dbReference>
<reference evidence="15 16" key="1">
    <citation type="submission" date="2016-05" db="EMBL/GenBank/DDBJ databases">
        <title>Microbial solvent formation.</title>
        <authorList>
            <person name="Poehlein A."/>
            <person name="Montoya Solano J.D."/>
            <person name="Flitsch S."/>
            <person name="Krabben P."/>
            <person name="Duerre P."/>
            <person name="Daniel R."/>
        </authorList>
    </citation>
    <scope>NUCLEOTIDE SEQUENCE [LARGE SCALE GENOMIC DNA]</scope>
    <source>
        <strain evidence="15 16">L1-8</strain>
    </source>
</reference>
<evidence type="ECO:0000256" key="4">
    <source>
        <dbReference type="ARBA" id="ARBA00022598"/>
    </source>
</evidence>
<evidence type="ECO:0000256" key="5">
    <source>
        <dbReference type="ARBA" id="ARBA00022684"/>
    </source>
</evidence>
<comment type="catalytic activity">
    <reaction evidence="12 13">
        <text>L-cysteine + L-glutamate + ATP = gamma-L-glutamyl-L-cysteine + ADP + phosphate + H(+)</text>
        <dbReference type="Rhea" id="RHEA:13285"/>
        <dbReference type="ChEBI" id="CHEBI:15378"/>
        <dbReference type="ChEBI" id="CHEBI:29985"/>
        <dbReference type="ChEBI" id="CHEBI:30616"/>
        <dbReference type="ChEBI" id="CHEBI:35235"/>
        <dbReference type="ChEBI" id="CHEBI:43474"/>
        <dbReference type="ChEBI" id="CHEBI:58173"/>
        <dbReference type="ChEBI" id="CHEBI:456216"/>
        <dbReference type="EC" id="6.3.2.2"/>
    </reaction>
</comment>
<dbReference type="EMBL" id="LZYZ01000003">
    <property type="protein sequence ID" value="OOM13748.1"/>
    <property type="molecule type" value="Genomic_DNA"/>
</dbReference>
<dbReference type="PANTHER" id="PTHR38761:SF1">
    <property type="entry name" value="GLUTAMATE--CYSTEINE LIGASE"/>
    <property type="match status" value="1"/>
</dbReference>
<evidence type="ECO:0000313" key="16">
    <source>
        <dbReference type="Proteomes" id="UP000191154"/>
    </source>
</evidence>
<evidence type="ECO:0000259" key="14">
    <source>
        <dbReference type="PROSITE" id="PS50975"/>
    </source>
</evidence>
<evidence type="ECO:0000256" key="10">
    <source>
        <dbReference type="ARBA" id="ARBA00023211"/>
    </source>
</evidence>
<dbReference type="InterPro" id="IPR007370">
    <property type="entry name" value="Glu_cys_ligase"/>
</dbReference>
<dbReference type="STRING" id="169679.CSACC_14710"/>
<keyword evidence="4 13" id="KW-0436">Ligase</keyword>
<evidence type="ECO:0000256" key="12">
    <source>
        <dbReference type="ARBA" id="ARBA00048819"/>
    </source>
</evidence>
<sequence length="782" mass="90551">MLNKLKKIFTAYELLRGNYGIERESLRVNKDGEISLNSHPTVFGDKIKNPSITTDFSESQIEVITPPFKKVEEVFSFTNALYDIVSMEIGDEYLWPQSMPSIVPEDSKIPIAKYEDDNQGKDARIYREKLIKKYGGKKQLICGIHYNFSFSEEFIEKLYRNEIFKSEFLHNKCIDQDEKDLEYKTFKNNIYLKVSRNYLRYRWLIIYLMGASGIVHESYKCGCKSSVEEIAKSSFTNEGALSYRNSECGYKNKVDLFPSYNSVEEYVESLKKFINDEVINSHKELYSSVRLKPADVKDFSDSLLKDGIKYLEYRSIDINPFEKGGISLEDLYFLQVFNLFLLINEESDYERWQEDATENQNIISKFGQKSVMLKKDGKSISKEEWALEILQNIKKINNELNLEKEDIIDIMIKKVNDYKLTYAYRIEKIVKEQGYINAHLNLAKKYKEDAYNNRFKLEGYEELELSTQILMKEAIKRGISVEVVDKAENFICLKKDDKVEYVKQATKTSKDNYITILIMENKSVTKKILKDNNIIVPNGIEVNSLYEVSNIIKDFVYKPIVIKPKSTNFGTGISIFSEGADEDSIIQAFKIAFKYDNTVLIEEFIKGKEYRFLVTDDKVAGILCRIPANVKGDGKKTIKELVEIKNQDSLRGYHYVTPLEKINLDENAALFLKQQNKDFNYIPKEDEIVYLRENSNISTGGDSIDYTDCIPEKFKKIAVKAAKAAGARICGVDMILENYRDENTNYAIIELNFNPAIHIHCYPFKGTERKIGEEVLRVLGFI</sequence>
<dbReference type="InterPro" id="IPR006334">
    <property type="entry name" value="Glut_cys_ligase"/>
</dbReference>
<keyword evidence="8 13" id="KW-0067">ATP-binding</keyword>
<evidence type="ECO:0000256" key="6">
    <source>
        <dbReference type="ARBA" id="ARBA00022723"/>
    </source>
</evidence>
<evidence type="ECO:0000256" key="3">
    <source>
        <dbReference type="ARBA" id="ARBA00005006"/>
    </source>
</evidence>
<dbReference type="GO" id="GO:0005829">
    <property type="term" value="C:cytosol"/>
    <property type="evidence" value="ECO:0007669"/>
    <property type="project" value="TreeGrafter"/>
</dbReference>
<comment type="cofactor">
    <cofactor evidence="1">
        <name>Mn(2+)</name>
        <dbReference type="ChEBI" id="CHEBI:29035"/>
    </cofactor>
</comment>
<dbReference type="GO" id="GO:0004363">
    <property type="term" value="F:glutathione synthase activity"/>
    <property type="evidence" value="ECO:0007669"/>
    <property type="project" value="UniProtKB-UniRule"/>
</dbReference>